<evidence type="ECO:0000256" key="3">
    <source>
        <dbReference type="ARBA" id="ARBA00023082"/>
    </source>
</evidence>
<sequence length="156" mass="18296">MDFEKEIALIYPWIVKVARKYCWSTQDAEDLANDTVYKALLNKDKFESGRPLKPWCEVIMQNTYITSYNRKSIIRFVDYDDVCQVVSLRLASERTLFHEILSVIRQCAFKSCCIECVLLYAKGYSYEEISRLLNIPATTVRSRISFGREILRRELG</sequence>
<dbReference type="InterPro" id="IPR013324">
    <property type="entry name" value="RNA_pol_sigma_r3/r4-like"/>
</dbReference>
<dbReference type="InterPro" id="IPR007627">
    <property type="entry name" value="RNA_pol_sigma70_r2"/>
</dbReference>
<dbReference type="NCBIfam" id="TIGR02937">
    <property type="entry name" value="sigma70-ECF"/>
    <property type="match status" value="1"/>
</dbReference>
<keyword evidence="3" id="KW-0731">Sigma factor</keyword>
<dbReference type="InterPro" id="IPR039425">
    <property type="entry name" value="RNA_pol_sigma-70-like"/>
</dbReference>
<dbReference type="PANTHER" id="PTHR43133">
    <property type="entry name" value="RNA POLYMERASE ECF-TYPE SIGMA FACTO"/>
    <property type="match status" value="1"/>
</dbReference>
<evidence type="ECO:0000256" key="2">
    <source>
        <dbReference type="ARBA" id="ARBA00023015"/>
    </source>
</evidence>
<evidence type="ECO:0000259" key="7">
    <source>
        <dbReference type="Pfam" id="PF08281"/>
    </source>
</evidence>
<dbReference type="Pfam" id="PF04542">
    <property type="entry name" value="Sigma70_r2"/>
    <property type="match status" value="1"/>
</dbReference>
<dbReference type="SUPFAM" id="SSF88946">
    <property type="entry name" value="Sigma2 domain of RNA polymerase sigma factors"/>
    <property type="match status" value="1"/>
</dbReference>
<evidence type="ECO:0000256" key="1">
    <source>
        <dbReference type="ARBA" id="ARBA00010641"/>
    </source>
</evidence>
<dbReference type="Gene3D" id="1.10.1740.10">
    <property type="match status" value="1"/>
</dbReference>
<dbReference type="Gene3D" id="1.10.10.10">
    <property type="entry name" value="Winged helix-like DNA-binding domain superfamily/Winged helix DNA-binding domain"/>
    <property type="match status" value="1"/>
</dbReference>
<dbReference type="InterPro" id="IPR014284">
    <property type="entry name" value="RNA_pol_sigma-70_dom"/>
</dbReference>
<keyword evidence="5" id="KW-0804">Transcription</keyword>
<organism evidence="8">
    <name type="scientific">Phage sp. ctSLR2</name>
    <dbReference type="NCBI Taxonomy" id="2825796"/>
    <lineage>
        <taxon>Viruses</taxon>
    </lineage>
</organism>
<dbReference type="EMBL" id="BK015640">
    <property type="protein sequence ID" value="DAE17416.1"/>
    <property type="molecule type" value="Genomic_DNA"/>
</dbReference>
<dbReference type="InterPro" id="IPR013325">
    <property type="entry name" value="RNA_pol_sigma_r2"/>
</dbReference>
<keyword evidence="4" id="KW-0238">DNA-binding</keyword>
<proteinExistence type="inferred from homology"/>
<keyword evidence="2" id="KW-0805">Transcription regulation</keyword>
<name>A0A8S5QEB2_9VIRU</name>
<evidence type="ECO:0000313" key="8">
    <source>
        <dbReference type="EMBL" id="DAE17416.1"/>
    </source>
</evidence>
<evidence type="ECO:0000256" key="4">
    <source>
        <dbReference type="ARBA" id="ARBA00023125"/>
    </source>
</evidence>
<evidence type="ECO:0000259" key="6">
    <source>
        <dbReference type="Pfam" id="PF04542"/>
    </source>
</evidence>
<reference evidence="8" key="1">
    <citation type="journal article" date="2021" name="Proc. Natl. Acad. Sci. U.S.A.">
        <title>A Catalog of Tens of Thousands of Viruses from Human Metagenomes Reveals Hidden Associations with Chronic Diseases.</title>
        <authorList>
            <person name="Tisza M.J."/>
            <person name="Buck C.B."/>
        </authorList>
    </citation>
    <scope>NUCLEOTIDE SEQUENCE</scope>
    <source>
        <strain evidence="8">CtSLR2</strain>
    </source>
</reference>
<evidence type="ECO:0000256" key="5">
    <source>
        <dbReference type="ARBA" id="ARBA00023163"/>
    </source>
</evidence>
<accession>A0A8S5QEB2</accession>
<dbReference type="GO" id="GO:0000428">
    <property type="term" value="C:DNA-directed RNA polymerase complex"/>
    <property type="evidence" value="ECO:0007669"/>
    <property type="project" value="UniProtKB-KW"/>
</dbReference>
<dbReference type="InterPro" id="IPR036388">
    <property type="entry name" value="WH-like_DNA-bd_sf"/>
</dbReference>
<dbReference type="SUPFAM" id="SSF88659">
    <property type="entry name" value="Sigma3 and sigma4 domains of RNA polymerase sigma factors"/>
    <property type="match status" value="1"/>
</dbReference>
<protein>
    <submittedName>
        <fullName evidence="8">DNA-directed RNA polymerase specialized sigma subunit</fullName>
    </submittedName>
</protein>
<dbReference type="GO" id="GO:0016987">
    <property type="term" value="F:sigma factor activity"/>
    <property type="evidence" value="ECO:0007669"/>
    <property type="project" value="UniProtKB-KW"/>
</dbReference>
<dbReference type="InterPro" id="IPR013249">
    <property type="entry name" value="RNA_pol_sigma70_r4_t2"/>
</dbReference>
<dbReference type="GO" id="GO:0006352">
    <property type="term" value="P:DNA-templated transcription initiation"/>
    <property type="evidence" value="ECO:0007669"/>
    <property type="project" value="InterPro"/>
</dbReference>
<dbReference type="GO" id="GO:0003677">
    <property type="term" value="F:DNA binding"/>
    <property type="evidence" value="ECO:0007669"/>
    <property type="project" value="UniProtKB-KW"/>
</dbReference>
<feature type="domain" description="RNA polymerase sigma factor 70 region 4 type 2" evidence="7">
    <location>
        <begin position="116"/>
        <end position="149"/>
    </location>
</feature>
<dbReference type="PANTHER" id="PTHR43133:SF8">
    <property type="entry name" value="RNA POLYMERASE SIGMA FACTOR HI_1459-RELATED"/>
    <property type="match status" value="1"/>
</dbReference>
<dbReference type="Pfam" id="PF08281">
    <property type="entry name" value="Sigma70_r4_2"/>
    <property type="match status" value="1"/>
</dbReference>
<comment type="similarity">
    <text evidence="1">Belongs to the sigma-70 factor family. ECF subfamily.</text>
</comment>
<keyword evidence="8" id="KW-0240">DNA-directed RNA polymerase</keyword>
<feature type="domain" description="RNA polymerase sigma-70 region 2" evidence="6">
    <location>
        <begin position="11"/>
        <end position="71"/>
    </location>
</feature>